<proteinExistence type="predicted"/>
<gene>
    <name evidence="1" type="primary">Piso0_002677</name>
    <name evidence="1" type="ORF">GNLVRS01_PISO0J17191g</name>
</gene>
<evidence type="ECO:0000313" key="2">
    <source>
        <dbReference type="Proteomes" id="UP000005222"/>
    </source>
</evidence>
<keyword evidence="2" id="KW-1185">Reference proteome</keyword>
<dbReference type="Proteomes" id="UP000005222">
    <property type="component" value="Chromosome J"/>
</dbReference>
<dbReference type="HOGENOM" id="CLU_2386939_0_0_1"/>
<accession>G8YD83</accession>
<sequence>MSEIDINNEKPSEKSLYDDPRTAYLLLGEYVSDLNRRLNDYQMACDEQSSINKMLKTENEHLKVKLKQSELKVIDLCKEVYEIRKSKYDAEYKE</sequence>
<reference evidence="1 2" key="1">
    <citation type="journal article" date="2012" name="G3 (Bethesda)">
        <title>Pichia sorbitophila, an interspecies yeast hybrid reveals early steps of genome resolution following polyploidization.</title>
        <authorList>
            <person name="Leh Louis V."/>
            <person name="Despons L."/>
            <person name="Friedrich A."/>
            <person name="Martin T."/>
            <person name="Durrens P."/>
            <person name="Casaregola S."/>
            <person name="Neuveglise C."/>
            <person name="Fairhead C."/>
            <person name="Marck C."/>
            <person name="Cruz J.A."/>
            <person name="Straub M.L."/>
            <person name="Kugler V."/>
            <person name="Sacerdot C."/>
            <person name="Uzunov Z."/>
            <person name="Thierry A."/>
            <person name="Weiss S."/>
            <person name="Bleykasten C."/>
            <person name="De Montigny J."/>
            <person name="Jacques N."/>
            <person name="Jung P."/>
            <person name="Lemaire M."/>
            <person name="Mallet S."/>
            <person name="Morel G."/>
            <person name="Richard G.F."/>
            <person name="Sarkar A."/>
            <person name="Savel G."/>
            <person name="Schacherer J."/>
            <person name="Seret M.L."/>
            <person name="Talla E."/>
            <person name="Samson G."/>
            <person name="Jubin C."/>
            <person name="Poulain J."/>
            <person name="Vacherie B."/>
            <person name="Barbe V."/>
            <person name="Pelletier E."/>
            <person name="Sherman D.J."/>
            <person name="Westhof E."/>
            <person name="Weissenbach J."/>
            <person name="Baret P.V."/>
            <person name="Wincker P."/>
            <person name="Gaillardin C."/>
            <person name="Dujon B."/>
            <person name="Souciet J.L."/>
        </authorList>
    </citation>
    <scope>NUCLEOTIDE SEQUENCE [LARGE SCALE GENOMIC DNA]</scope>
    <source>
        <strain evidence="2">ATCC MYA-4447 / BCRC 22081 / CBS 7064 / NBRC 10061 / NRRL Y-12695</strain>
    </source>
</reference>
<evidence type="ECO:0000313" key="1">
    <source>
        <dbReference type="EMBL" id="CCE82914.1"/>
    </source>
</evidence>
<name>G8YD83_PICSO</name>
<dbReference type="AlphaFoldDB" id="G8YD83"/>
<dbReference type="EMBL" id="FO082050">
    <property type="protein sequence ID" value="CCE82914.1"/>
    <property type="molecule type" value="Genomic_DNA"/>
</dbReference>
<organism evidence="1 2">
    <name type="scientific">Pichia sorbitophila (strain ATCC MYA-4447 / BCRC 22081 / CBS 7064 / NBRC 10061 / NRRL Y-12695)</name>
    <name type="common">Hybrid yeast</name>
    <dbReference type="NCBI Taxonomy" id="559304"/>
    <lineage>
        <taxon>Eukaryota</taxon>
        <taxon>Fungi</taxon>
        <taxon>Dikarya</taxon>
        <taxon>Ascomycota</taxon>
        <taxon>Saccharomycotina</taxon>
        <taxon>Pichiomycetes</taxon>
        <taxon>Debaryomycetaceae</taxon>
        <taxon>Millerozyma</taxon>
    </lineage>
</organism>
<dbReference type="InParanoid" id="G8YD83"/>
<protein>
    <submittedName>
        <fullName evidence="1">Piso0_002677 protein</fullName>
    </submittedName>
</protein>